<dbReference type="AlphaFoldDB" id="A0A084J9G8"/>
<protein>
    <submittedName>
        <fullName evidence="2">Molecular chaperone</fullName>
    </submittedName>
</protein>
<sequence>MKQVKFRHEIKHLINISDYLAIKNRLKNIAQLDENAGDKGTYTVKSLYFDNINNKALMEKINGVNNREKFRLRIYNDNHSFIKLEKKSKVNGLCSKIATSISINQCEDIIKNNIDDIFKHKEPILTELYSKMKYDLLRPKTIVEYTREAYVFKPGNVRITFDSNIKSGLYSQNFFNDNLATVGMPGRSPIVLEVKFDEFFPEIIRDMIQIKDRESSAFSKYAACRIYE</sequence>
<feature type="domain" description="VTC" evidence="1">
    <location>
        <begin position="6"/>
        <end position="224"/>
    </location>
</feature>
<name>A0A084J9G8_9CLOT</name>
<dbReference type="Pfam" id="PF09359">
    <property type="entry name" value="VTC"/>
    <property type="match status" value="1"/>
</dbReference>
<dbReference type="Proteomes" id="UP000028542">
    <property type="component" value="Unassembled WGS sequence"/>
</dbReference>
<dbReference type="InterPro" id="IPR018966">
    <property type="entry name" value="VTC_domain"/>
</dbReference>
<dbReference type="InterPro" id="IPR042267">
    <property type="entry name" value="VTC_sf"/>
</dbReference>
<evidence type="ECO:0000259" key="1">
    <source>
        <dbReference type="Pfam" id="PF09359"/>
    </source>
</evidence>
<dbReference type="GO" id="GO:0006799">
    <property type="term" value="P:polyphosphate biosynthetic process"/>
    <property type="evidence" value="ECO:0007669"/>
    <property type="project" value="UniProtKB-ARBA"/>
</dbReference>
<organism evidence="2 3">
    <name type="scientific">Clostridium sulfidigenes</name>
    <dbReference type="NCBI Taxonomy" id="318464"/>
    <lineage>
        <taxon>Bacteria</taxon>
        <taxon>Bacillati</taxon>
        <taxon>Bacillota</taxon>
        <taxon>Clostridia</taxon>
        <taxon>Eubacteriales</taxon>
        <taxon>Clostridiaceae</taxon>
        <taxon>Clostridium</taxon>
    </lineage>
</organism>
<dbReference type="eggNOG" id="COG5036">
    <property type="taxonomic scope" value="Bacteria"/>
</dbReference>
<keyword evidence="3" id="KW-1185">Reference proteome</keyword>
<dbReference type="STRING" id="318464.IO99_14030"/>
<evidence type="ECO:0000313" key="3">
    <source>
        <dbReference type="Proteomes" id="UP000028542"/>
    </source>
</evidence>
<dbReference type="CDD" id="cd07750">
    <property type="entry name" value="PolyPPase_VTC_like"/>
    <property type="match status" value="1"/>
</dbReference>
<evidence type="ECO:0000313" key="2">
    <source>
        <dbReference type="EMBL" id="KEZ85602.1"/>
    </source>
</evidence>
<comment type="caution">
    <text evidence="2">The sequence shown here is derived from an EMBL/GenBank/DDBJ whole genome shotgun (WGS) entry which is preliminary data.</text>
</comment>
<reference evidence="2 3" key="1">
    <citation type="submission" date="2014-07" db="EMBL/GenBank/DDBJ databases">
        <title>Draft genome of Clostridium sulfidigenes 113A isolated from sediments associated with methane hydrate from Krishna Godavari basin.</title>
        <authorList>
            <person name="Honkalas V.S."/>
            <person name="Dabir A.P."/>
            <person name="Arora P."/>
            <person name="Dhakephalkar P.K."/>
        </authorList>
    </citation>
    <scope>NUCLEOTIDE SEQUENCE [LARGE SCALE GENOMIC DNA]</scope>
    <source>
        <strain evidence="2 3">113A</strain>
    </source>
</reference>
<proteinExistence type="predicted"/>
<dbReference type="Gene3D" id="3.20.100.30">
    <property type="entry name" value="VTC, catalytic tunnel domain"/>
    <property type="match status" value="1"/>
</dbReference>
<dbReference type="EMBL" id="JPMD01000033">
    <property type="protein sequence ID" value="KEZ85602.1"/>
    <property type="molecule type" value="Genomic_DNA"/>
</dbReference>
<gene>
    <name evidence="2" type="ORF">IO99_14030</name>
</gene>
<dbReference type="RefSeq" id="WP_035134274.1">
    <property type="nucleotide sequence ID" value="NZ_JPMD01000033.1"/>
</dbReference>
<accession>A0A084J9G8</accession>